<dbReference type="GO" id="GO:0016791">
    <property type="term" value="F:phosphatase activity"/>
    <property type="evidence" value="ECO:0007669"/>
    <property type="project" value="TreeGrafter"/>
</dbReference>
<dbReference type="EMBL" id="DRMJ01000531">
    <property type="protein sequence ID" value="HHL43948.1"/>
    <property type="molecule type" value="Genomic_DNA"/>
</dbReference>
<comment type="caution">
    <text evidence="1">The sequence shown here is derived from an EMBL/GenBank/DDBJ whole genome shotgun (WGS) entry which is preliminary data.</text>
</comment>
<dbReference type="Pfam" id="PF13344">
    <property type="entry name" value="Hydrolase_6"/>
    <property type="match status" value="1"/>
</dbReference>
<organism evidence="1">
    <name type="scientific">Hellea balneolensis</name>
    <dbReference type="NCBI Taxonomy" id="287478"/>
    <lineage>
        <taxon>Bacteria</taxon>
        <taxon>Pseudomonadati</taxon>
        <taxon>Pseudomonadota</taxon>
        <taxon>Alphaproteobacteria</taxon>
        <taxon>Maricaulales</taxon>
        <taxon>Robiginitomaculaceae</taxon>
        <taxon>Hellea</taxon>
    </lineage>
</organism>
<dbReference type="InterPro" id="IPR023214">
    <property type="entry name" value="HAD_sf"/>
</dbReference>
<protein>
    <submittedName>
        <fullName evidence="1">TIGR01459 family HAD-type hydrolase</fullName>
    </submittedName>
</protein>
<name>A0A7C5M1L1_9PROT</name>
<dbReference type="CDD" id="cd07525">
    <property type="entry name" value="HAD_like"/>
    <property type="match status" value="1"/>
</dbReference>
<dbReference type="SUPFAM" id="SSF56784">
    <property type="entry name" value="HAD-like"/>
    <property type="match status" value="1"/>
</dbReference>
<accession>A0A7C5M1L1</accession>
<dbReference type="InterPro" id="IPR036412">
    <property type="entry name" value="HAD-like_sf"/>
</dbReference>
<keyword evidence="1" id="KW-0378">Hydrolase</keyword>
<evidence type="ECO:0000313" key="1">
    <source>
        <dbReference type="EMBL" id="HHL43948.1"/>
    </source>
</evidence>
<dbReference type="PANTHER" id="PTHR19288:SF90">
    <property type="entry name" value="OS08G0542600 PROTEIN"/>
    <property type="match status" value="1"/>
</dbReference>
<proteinExistence type="predicted"/>
<gene>
    <name evidence="1" type="ORF">ENJ42_10040</name>
</gene>
<dbReference type="Gene3D" id="3.40.50.1000">
    <property type="entry name" value="HAD superfamily/HAD-like"/>
    <property type="match status" value="2"/>
</dbReference>
<dbReference type="GO" id="GO:0005737">
    <property type="term" value="C:cytoplasm"/>
    <property type="evidence" value="ECO:0007669"/>
    <property type="project" value="TreeGrafter"/>
</dbReference>
<dbReference type="InterPro" id="IPR006356">
    <property type="entry name" value="HAD-SF_hydro_IIA_hyp3"/>
</dbReference>
<dbReference type="Pfam" id="PF13242">
    <property type="entry name" value="Hydrolase_like"/>
    <property type="match status" value="1"/>
</dbReference>
<dbReference type="Proteomes" id="UP000885830">
    <property type="component" value="Unassembled WGS sequence"/>
</dbReference>
<dbReference type="NCBIfam" id="TIGR01460">
    <property type="entry name" value="HAD-SF-IIA"/>
    <property type="match status" value="1"/>
</dbReference>
<dbReference type="PANTHER" id="PTHR19288">
    <property type="entry name" value="4-NITROPHENYLPHOSPHATASE-RELATED"/>
    <property type="match status" value="1"/>
</dbReference>
<sequence length="279" mass="30564">MTNFMNISGLGQIADDYDALLVDIWGVIHNGEYAFADAVEALERFREERGPVVLISNSPRPSIAIPAQFDEVGVPHSIYDAIVTSGDATIDELARRAPGPAFKLGPARDDRLYDDLALNFTDLEQAKFIACTGLFDDDTETPDDYTDLLEEALELKLPLVCANPDIQVKKGNKTIYCGGALAQKYEDMGGDVVYAGKPHDAIYRLSRSWLLEIAGYDIDRSRVLAIGDNVHTDLLGAQNQGYPSLFVSSGIHGGNAQPLKILLEKHGIMVKYMLSSLAW</sequence>
<dbReference type="AlphaFoldDB" id="A0A7C5M1L1"/>
<reference evidence="1" key="1">
    <citation type="journal article" date="2020" name="mSystems">
        <title>Genome- and Community-Level Interaction Insights into Carbon Utilization and Element Cycling Functions of Hydrothermarchaeota in Hydrothermal Sediment.</title>
        <authorList>
            <person name="Zhou Z."/>
            <person name="Liu Y."/>
            <person name="Xu W."/>
            <person name="Pan J."/>
            <person name="Luo Z.H."/>
            <person name="Li M."/>
        </authorList>
    </citation>
    <scope>NUCLEOTIDE SEQUENCE [LARGE SCALE GENOMIC DNA]</scope>
    <source>
        <strain evidence="1">HyVt-485</strain>
    </source>
</reference>
<dbReference type="InterPro" id="IPR006357">
    <property type="entry name" value="HAD-SF_hydro_IIA"/>
</dbReference>
<dbReference type="NCBIfam" id="TIGR01459">
    <property type="entry name" value="HAD-SF-IIA-hyp4"/>
    <property type="match status" value="1"/>
</dbReference>